<dbReference type="Gene3D" id="3.40.50.150">
    <property type="entry name" value="Vaccinia Virus protein VP39"/>
    <property type="match status" value="1"/>
</dbReference>
<keyword evidence="1" id="KW-0808">Transferase</keyword>
<gene>
    <name evidence="1" type="primary">TRMT2A_2</name>
    <name evidence="1" type="ORF">SK128_019867</name>
</gene>
<evidence type="ECO:0000313" key="2">
    <source>
        <dbReference type="Proteomes" id="UP001381693"/>
    </source>
</evidence>
<organism evidence="1 2">
    <name type="scientific">Halocaridina rubra</name>
    <name type="common">Hawaiian red shrimp</name>
    <dbReference type="NCBI Taxonomy" id="373956"/>
    <lineage>
        <taxon>Eukaryota</taxon>
        <taxon>Metazoa</taxon>
        <taxon>Ecdysozoa</taxon>
        <taxon>Arthropoda</taxon>
        <taxon>Crustacea</taxon>
        <taxon>Multicrustacea</taxon>
        <taxon>Malacostraca</taxon>
        <taxon>Eumalacostraca</taxon>
        <taxon>Eucarida</taxon>
        <taxon>Decapoda</taxon>
        <taxon>Pleocyemata</taxon>
        <taxon>Caridea</taxon>
        <taxon>Atyoidea</taxon>
        <taxon>Atyidae</taxon>
        <taxon>Halocaridina</taxon>
    </lineage>
</organism>
<evidence type="ECO:0000313" key="1">
    <source>
        <dbReference type="EMBL" id="KAK7063117.1"/>
    </source>
</evidence>
<dbReference type="EMBL" id="JAXCGZ010020937">
    <property type="protein sequence ID" value="KAK7063117.1"/>
    <property type="molecule type" value="Genomic_DNA"/>
</dbReference>
<dbReference type="PROSITE" id="PS01231">
    <property type="entry name" value="TRMA_2"/>
    <property type="match status" value="1"/>
</dbReference>
<dbReference type="GO" id="GO:0003723">
    <property type="term" value="F:RNA binding"/>
    <property type="evidence" value="ECO:0007669"/>
    <property type="project" value="TreeGrafter"/>
</dbReference>
<dbReference type="InterPro" id="IPR045850">
    <property type="entry name" value="TRM2_met"/>
</dbReference>
<dbReference type="GO" id="GO:0032259">
    <property type="term" value="P:methylation"/>
    <property type="evidence" value="ECO:0007669"/>
    <property type="project" value="UniProtKB-KW"/>
</dbReference>
<dbReference type="InterPro" id="IPR030391">
    <property type="entry name" value="MeTrfase_TrmA_CS"/>
</dbReference>
<reference evidence="1 2" key="1">
    <citation type="submission" date="2023-11" db="EMBL/GenBank/DDBJ databases">
        <title>Halocaridina rubra genome assembly.</title>
        <authorList>
            <person name="Smith C."/>
        </authorList>
    </citation>
    <scope>NUCLEOTIDE SEQUENCE [LARGE SCALE GENOMIC DNA]</scope>
    <source>
        <strain evidence="1">EP-1</strain>
        <tissue evidence="1">Whole</tissue>
    </source>
</reference>
<name>A0AAN8ZXZ1_HALRR</name>
<sequence length="174" mass="20772">EGVIRSLRKCENMNRLIYMSCDPEGVGAFKNFIDLSRPKSKNYRGEFFVPIRAAIVDMFPQTPHYELLIVFERWEERKWRRIMEGNPLPRDEEYFKRIPAKPDMAYEKDEEEELITLWLWPNENERQIANALKATLKTHSILLSSVRRRLIHMWHSIILLTHLAIVLPQCVHEI</sequence>
<dbReference type="Proteomes" id="UP001381693">
    <property type="component" value="Unassembled WGS sequence"/>
</dbReference>
<dbReference type="PANTHER" id="PTHR45904:SF2">
    <property type="entry name" value="TRNA (URACIL-5-)-METHYLTRANSFERASE HOMOLOG A"/>
    <property type="match status" value="1"/>
</dbReference>
<keyword evidence="2" id="KW-1185">Reference proteome</keyword>
<dbReference type="GO" id="GO:0008168">
    <property type="term" value="F:methyltransferase activity"/>
    <property type="evidence" value="ECO:0007669"/>
    <property type="project" value="UniProtKB-KW"/>
</dbReference>
<dbReference type="InterPro" id="IPR029063">
    <property type="entry name" value="SAM-dependent_MTases_sf"/>
</dbReference>
<keyword evidence="1" id="KW-0489">Methyltransferase</keyword>
<comment type="caution">
    <text evidence="1">The sequence shown here is derived from an EMBL/GenBank/DDBJ whole genome shotgun (WGS) entry which is preliminary data.</text>
</comment>
<dbReference type="AlphaFoldDB" id="A0AAN8ZXZ1"/>
<accession>A0AAN8ZXZ1</accession>
<dbReference type="PANTHER" id="PTHR45904">
    <property type="entry name" value="TRNA (URACIL-5-)-METHYLTRANSFERASE"/>
    <property type="match status" value="1"/>
</dbReference>
<feature type="non-terminal residue" evidence="1">
    <location>
        <position position="1"/>
    </location>
</feature>
<proteinExistence type="predicted"/>
<protein>
    <submittedName>
        <fullName evidence="1">tRNA methyltransferase 2</fullName>
    </submittedName>
</protein>